<dbReference type="HAMAP" id="MF_00316">
    <property type="entry name" value="MobA"/>
    <property type="match status" value="1"/>
</dbReference>
<keyword evidence="8 11" id="KW-0342">GTP-binding</keyword>
<evidence type="ECO:0000256" key="1">
    <source>
        <dbReference type="ARBA" id="ARBA00001637"/>
    </source>
</evidence>
<evidence type="ECO:0000256" key="6">
    <source>
        <dbReference type="ARBA" id="ARBA00022741"/>
    </source>
</evidence>
<feature type="binding site" evidence="11">
    <location>
        <position position="253"/>
    </location>
    <ligand>
        <name>GTP</name>
        <dbReference type="ChEBI" id="CHEBI:37565"/>
    </ligand>
</feature>
<dbReference type="GO" id="GO:0005525">
    <property type="term" value="F:GTP binding"/>
    <property type="evidence" value="ECO:0007669"/>
    <property type="project" value="UniProtKB-UniRule"/>
</dbReference>
<dbReference type="GO" id="GO:0046872">
    <property type="term" value="F:metal ion binding"/>
    <property type="evidence" value="ECO:0007669"/>
    <property type="project" value="UniProtKB-KW"/>
</dbReference>
<evidence type="ECO:0000313" key="14">
    <source>
        <dbReference type="EMBL" id="MDS3860499.1"/>
    </source>
</evidence>
<dbReference type="AlphaFoldDB" id="A0AAE4FRS5"/>
<keyword evidence="15" id="KW-1185">Reference proteome</keyword>
<dbReference type="SUPFAM" id="SSF53448">
    <property type="entry name" value="Nucleotide-diphospho-sugar transferases"/>
    <property type="match status" value="1"/>
</dbReference>
<proteinExistence type="inferred from homology"/>
<dbReference type="CDD" id="cd01420">
    <property type="entry name" value="MoaC_PE"/>
    <property type="match status" value="1"/>
</dbReference>
<comment type="function">
    <text evidence="11">Transfers a GMP moiety from GTP to Mo-molybdopterin (Mo-MPT) cofactor (Moco or molybdenum cofactor) to form Mo-molybdopterin guanine dinucleotide (Mo-MGD) cofactor.</text>
</comment>
<dbReference type="EMBL" id="JAVMIP010000004">
    <property type="protein sequence ID" value="MDS3860499.1"/>
    <property type="molecule type" value="Genomic_DNA"/>
</dbReference>
<reference evidence="15" key="1">
    <citation type="submission" date="2023-07" db="EMBL/GenBank/DDBJ databases">
        <authorList>
            <person name="Luz R."/>
            <person name="Cordeiro R."/>
            <person name="Fonseca A."/>
            <person name="Goncalves V."/>
        </authorList>
    </citation>
    <scope>NUCLEOTIDE SEQUENCE [LARGE SCALE GENOMIC DNA]</scope>
    <source>
        <strain evidence="15">BACA0444</strain>
    </source>
</reference>
<dbReference type="Pfam" id="PF12804">
    <property type="entry name" value="NTP_transf_3"/>
    <property type="match status" value="1"/>
</dbReference>
<keyword evidence="9 11" id="KW-0501">Molybdenum cofactor biosynthesis</keyword>
<dbReference type="SUPFAM" id="SSF55040">
    <property type="entry name" value="Molybdenum cofactor biosynthesis protein C, MoaC"/>
    <property type="match status" value="1"/>
</dbReference>
<feature type="domain" description="MobA-like NTP transferase" evidence="13">
    <location>
        <begin position="162"/>
        <end position="305"/>
    </location>
</feature>
<comment type="caution">
    <text evidence="14">The sequence shown here is derived from an EMBL/GenBank/DDBJ whole genome shotgun (WGS) entry which is preliminary data.</text>
</comment>
<comment type="cofactor">
    <cofactor evidence="11">
        <name>Mg(2+)</name>
        <dbReference type="ChEBI" id="CHEBI:18420"/>
    </cofactor>
</comment>
<evidence type="ECO:0000256" key="9">
    <source>
        <dbReference type="ARBA" id="ARBA00023150"/>
    </source>
</evidence>
<dbReference type="Pfam" id="PF01967">
    <property type="entry name" value="MoaC"/>
    <property type="match status" value="1"/>
</dbReference>
<accession>A0AAE4FRS5</accession>
<keyword evidence="3 11" id="KW-0963">Cytoplasm</keyword>
<evidence type="ECO:0000259" key="12">
    <source>
        <dbReference type="Pfam" id="PF01967"/>
    </source>
</evidence>
<comment type="domain">
    <text evidence="11">The N-terminal domain determines nucleotide recognition and specific binding, while the C-terminal domain determines the specific binding to the target protein.</text>
</comment>
<dbReference type="InterPro" id="IPR036522">
    <property type="entry name" value="MoaC_sf"/>
</dbReference>
<comment type="catalytic activity">
    <reaction evidence="1">
        <text>(8S)-3',8-cyclo-7,8-dihydroguanosine 5'-triphosphate = cyclic pyranopterin phosphate + diphosphate</text>
        <dbReference type="Rhea" id="RHEA:49580"/>
        <dbReference type="ChEBI" id="CHEBI:33019"/>
        <dbReference type="ChEBI" id="CHEBI:59648"/>
        <dbReference type="ChEBI" id="CHEBI:131766"/>
        <dbReference type="EC" id="4.6.1.17"/>
    </reaction>
</comment>
<comment type="pathway">
    <text evidence="2">Cofactor biosynthesis; molybdopterin biosynthesis.</text>
</comment>
<dbReference type="PANTHER" id="PTHR19136:SF81">
    <property type="entry name" value="MOLYBDENUM COFACTOR GUANYLYLTRANSFERASE"/>
    <property type="match status" value="1"/>
</dbReference>
<evidence type="ECO:0000256" key="4">
    <source>
        <dbReference type="ARBA" id="ARBA00022679"/>
    </source>
</evidence>
<evidence type="ECO:0000313" key="15">
    <source>
        <dbReference type="Proteomes" id="UP001268256"/>
    </source>
</evidence>
<dbReference type="NCBIfam" id="TIGR00581">
    <property type="entry name" value="moaC"/>
    <property type="match status" value="1"/>
</dbReference>
<keyword evidence="4 11" id="KW-0808">Transferase</keyword>
<protein>
    <recommendedName>
        <fullName evidence="11">Probable molybdenum cofactor guanylyltransferase</fullName>
        <shortName evidence="11">MoCo guanylyltransferase</shortName>
        <ecNumber evidence="11">2.7.7.77</ecNumber>
    </recommendedName>
    <alternativeName>
        <fullName evidence="11">GTP:molybdopterin guanylyltransferase</fullName>
    </alternativeName>
    <alternativeName>
        <fullName evidence="11">Mo-MPT guanylyltransferase</fullName>
    </alternativeName>
    <alternativeName>
        <fullName evidence="11">Molybdopterin guanylyltransferase</fullName>
    </alternativeName>
    <alternativeName>
        <fullName evidence="11">Molybdopterin-guanine dinucleotide synthase</fullName>
        <shortName evidence="11">MGD synthase</shortName>
    </alternativeName>
</protein>
<evidence type="ECO:0000259" key="13">
    <source>
        <dbReference type="Pfam" id="PF12804"/>
    </source>
</evidence>
<dbReference type="EC" id="2.7.7.77" evidence="11"/>
<comment type="catalytic activity">
    <reaction evidence="11">
        <text>Mo-molybdopterin + GTP + H(+) = Mo-molybdopterin guanine dinucleotide + diphosphate</text>
        <dbReference type="Rhea" id="RHEA:34243"/>
        <dbReference type="ChEBI" id="CHEBI:15378"/>
        <dbReference type="ChEBI" id="CHEBI:33019"/>
        <dbReference type="ChEBI" id="CHEBI:37565"/>
        <dbReference type="ChEBI" id="CHEBI:71302"/>
        <dbReference type="ChEBI" id="CHEBI:71310"/>
        <dbReference type="EC" id="2.7.7.77"/>
    </reaction>
</comment>
<dbReference type="NCBIfam" id="NF006870">
    <property type="entry name" value="PRK09364.1"/>
    <property type="match status" value="1"/>
</dbReference>
<comment type="caution">
    <text evidence="11">Lacks conserved residue(s) required for the propagation of feature annotation.</text>
</comment>
<feature type="binding site" evidence="11">
    <location>
        <position position="253"/>
    </location>
    <ligand>
        <name>Mg(2+)</name>
        <dbReference type="ChEBI" id="CHEBI:18420"/>
    </ligand>
</feature>
<keyword evidence="7 11" id="KW-0460">Magnesium</keyword>
<dbReference type="PANTHER" id="PTHR19136">
    <property type="entry name" value="MOLYBDENUM COFACTOR GUANYLYLTRANSFERASE"/>
    <property type="match status" value="1"/>
</dbReference>
<keyword evidence="6 11" id="KW-0547">Nucleotide-binding</keyword>
<keyword evidence="5 11" id="KW-0479">Metal-binding</keyword>
<feature type="binding site" evidence="11">
    <location>
        <position position="177"/>
    </location>
    <ligand>
        <name>GTP</name>
        <dbReference type="ChEBI" id="CHEBI:37565"/>
    </ligand>
</feature>
<comment type="similarity">
    <text evidence="11">Belongs to the MobA family.</text>
</comment>
<dbReference type="InterPro" id="IPR029044">
    <property type="entry name" value="Nucleotide-diphossugar_trans"/>
</dbReference>
<feature type="domain" description="Molybdopterin cofactor biosynthesis C (MoaC)" evidence="12">
    <location>
        <begin position="13"/>
        <end position="149"/>
    </location>
</feature>
<gene>
    <name evidence="14" type="primary">moaC</name>
    <name evidence="11" type="synonym">mobA</name>
    <name evidence="14" type="ORF">RIF25_06715</name>
</gene>
<dbReference type="Gene3D" id="3.90.550.10">
    <property type="entry name" value="Spore Coat Polysaccharide Biosynthesis Protein SpsA, Chain A"/>
    <property type="match status" value="1"/>
</dbReference>
<feature type="binding site" evidence="11">
    <location>
        <begin position="165"/>
        <end position="167"/>
    </location>
    <ligand>
        <name>GTP</name>
        <dbReference type="ChEBI" id="CHEBI:37565"/>
    </ligand>
</feature>
<evidence type="ECO:0000256" key="7">
    <source>
        <dbReference type="ARBA" id="ARBA00022842"/>
    </source>
</evidence>
<dbReference type="InterPro" id="IPR047594">
    <property type="entry name" value="MoaC_bact/euk"/>
</dbReference>
<comment type="subcellular location">
    <subcellularLocation>
        <location evidence="11">Cytoplasm</location>
    </subcellularLocation>
</comment>
<dbReference type="GO" id="GO:0006777">
    <property type="term" value="P:Mo-molybdopterin cofactor biosynthetic process"/>
    <property type="evidence" value="ECO:0007669"/>
    <property type="project" value="UniProtKB-KW"/>
</dbReference>
<dbReference type="RefSeq" id="WP_322877774.1">
    <property type="nucleotide sequence ID" value="NZ_JAVMIP010000004.1"/>
</dbReference>
<dbReference type="GO" id="GO:0005737">
    <property type="term" value="C:cytoplasm"/>
    <property type="evidence" value="ECO:0007669"/>
    <property type="project" value="UniProtKB-SubCell"/>
</dbReference>
<evidence type="ECO:0000256" key="10">
    <source>
        <dbReference type="ARBA" id="ARBA00023239"/>
    </source>
</evidence>
<dbReference type="InterPro" id="IPR002820">
    <property type="entry name" value="Mopterin_CF_biosynth-C_dom"/>
</dbReference>
<evidence type="ECO:0000256" key="5">
    <source>
        <dbReference type="ARBA" id="ARBA00022723"/>
    </source>
</evidence>
<name>A0AAE4FRS5_9CYAN</name>
<dbReference type="CDD" id="cd02503">
    <property type="entry name" value="MobA"/>
    <property type="match status" value="1"/>
</dbReference>
<sequence>MLSHIDINNQPTMVDISEKLDSQRRAVAQTLIQLPPSLKPYLHGEELILKKGPVIQTAIIAGTMAVKKTSDLIPFCHQIPIESCKFEIEIDPTLMVIITCEVKTHYKTGVEMEALCGASVAALTIYDMCKAVSPQITISQTKLLTKTGGKSTFKRVPQPLYGLVLTGGKSKRMQQDKALLKYHDQPHAKYIYNLLNNYCEQVYLSARKGQWQHTELAALPTLIDHYDDMGPLGGILTALETHPDANWLIMACDLAYVNTGTIEKLMENYHDHVVATCYQNPEHGFPEPLCALYTPQALQQFQRAKTAKIYCPVKVLQMSDCYFITPGLAQELDNINTPDEYQRVRHAHN</sequence>
<keyword evidence="10 14" id="KW-0456">Lyase</keyword>
<evidence type="ECO:0000256" key="3">
    <source>
        <dbReference type="ARBA" id="ARBA00022490"/>
    </source>
</evidence>
<dbReference type="InterPro" id="IPR025877">
    <property type="entry name" value="MobA-like_NTP_Trfase"/>
</dbReference>
<feature type="binding site" evidence="11">
    <location>
        <position position="224"/>
    </location>
    <ligand>
        <name>GTP</name>
        <dbReference type="ChEBI" id="CHEBI:37565"/>
    </ligand>
</feature>
<dbReference type="InterPro" id="IPR023045">
    <property type="entry name" value="MoaC"/>
</dbReference>
<dbReference type="Proteomes" id="UP001268256">
    <property type="component" value="Unassembled WGS sequence"/>
</dbReference>
<evidence type="ECO:0000256" key="11">
    <source>
        <dbReference type="HAMAP-Rule" id="MF_00316"/>
    </source>
</evidence>
<organism evidence="14 15">
    <name type="scientific">Pseudocalidococcus azoricus BACA0444</name>
    <dbReference type="NCBI Taxonomy" id="2918990"/>
    <lineage>
        <taxon>Bacteria</taxon>
        <taxon>Bacillati</taxon>
        <taxon>Cyanobacteriota</taxon>
        <taxon>Cyanophyceae</taxon>
        <taxon>Acaryochloridales</taxon>
        <taxon>Thermosynechococcaceae</taxon>
        <taxon>Pseudocalidococcus</taxon>
        <taxon>Pseudocalidococcus azoricus</taxon>
    </lineage>
</organism>
<dbReference type="InterPro" id="IPR013482">
    <property type="entry name" value="Molybde_CF_guanTrfase"/>
</dbReference>
<evidence type="ECO:0000256" key="2">
    <source>
        <dbReference type="ARBA" id="ARBA00005046"/>
    </source>
</evidence>
<dbReference type="GO" id="GO:0061603">
    <property type="term" value="F:molybdenum cofactor guanylyltransferase activity"/>
    <property type="evidence" value="ECO:0007669"/>
    <property type="project" value="UniProtKB-EC"/>
</dbReference>
<dbReference type="GO" id="GO:0061799">
    <property type="term" value="F:cyclic pyranopterin monophosphate synthase activity"/>
    <property type="evidence" value="ECO:0007669"/>
    <property type="project" value="UniProtKB-EC"/>
</dbReference>
<evidence type="ECO:0000256" key="8">
    <source>
        <dbReference type="ARBA" id="ARBA00023134"/>
    </source>
</evidence>
<dbReference type="Gene3D" id="3.30.70.640">
    <property type="entry name" value="Molybdopterin cofactor biosynthesis C (MoaC) domain"/>
    <property type="match status" value="1"/>
</dbReference>